<keyword evidence="3" id="KW-0808">Transferase</keyword>
<proteinExistence type="predicted"/>
<keyword evidence="1" id="KW-1133">Transmembrane helix</keyword>
<sequence>VPVQPALHNYFCCPAIIIHSKLCTLYYHMLGLLGLLKILLKLLLIPVHIFIFLTFIMYGVFLIPFYFLNYKWCIKLTTVYSFIIWHLYRASLYLTAQVLVRGSIASIKRDENVLVISNHIGAIDFLMYHEVANMKGMIAHCKYILKRSLGYVPILGPSLRCLCFCFVDRCARKDVESIRKYVDYVHRNGIKHWLMLYPEGTRFTQRKKREADEYCGQKGVPPFTHVLCPRTKGFKVFHEHARHVYKNIVDITVDYRNADGERAVCSLYKFFTVEIDGTFLMDVRVVPMEEVHDCEQFMDECFRRKDRILSEWRGTKRE</sequence>
<name>L7JVN4_TRAHO</name>
<accession>L7JVN4</accession>
<dbReference type="EC" id="2.3.1.51" evidence="3"/>
<dbReference type="OMA" id="HRSTVDW"/>
<dbReference type="Pfam" id="PF01553">
    <property type="entry name" value="Acyltransferase"/>
    <property type="match status" value="1"/>
</dbReference>
<evidence type="ECO:0000313" key="3">
    <source>
        <dbReference type="EMBL" id="ELQ75489.1"/>
    </source>
</evidence>
<dbReference type="VEuPathDB" id="MicrosporidiaDB:THOM_1528"/>
<dbReference type="Proteomes" id="UP000011185">
    <property type="component" value="Unassembled WGS sequence"/>
</dbReference>
<dbReference type="GO" id="GO:0012505">
    <property type="term" value="C:endomembrane system"/>
    <property type="evidence" value="ECO:0007669"/>
    <property type="project" value="TreeGrafter"/>
</dbReference>
<keyword evidence="4" id="KW-1185">Reference proteome</keyword>
<dbReference type="HOGENOM" id="CLU_041844_6_1_1"/>
<keyword evidence="1" id="KW-0812">Transmembrane</keyword>
<dbReference type="PANTHER" id="PTHR10983:SF16">
    <property type="entry name" value="LYSOCARDIOLIPIN ACYLTRANSFERASE 1"/>
    <property type="match status" value="1"/>
</dbReference>
<protein>
    <submittedName>
        <fullName evidence="3">Lysophosphatidic acid acyltransferase LPAAT</fullName>
        <ecNumber evidence="3">2.3.1.51</ecNumber>
    </submittedName>
</protein>
<dbReference type="OrthoDB" id="189226at2759"/>
<feature type="transmembrane region" description="Helical" evidence="1">
    <location>
        <begin position="79"/>
        <end position="100"/>
    </location>
</feature>
<keyword evidence="1" id="KW-0472">Membrane</keyword>
<reference evidence="3 4" key="1">
    <citation type="journal article" date="2012" name="PLoS Pathog.">
        <title>The genome of the obligate intracellular parasite Trachipleistophora hominis: new insights into microsporidian genome dynamics and reductive evolution.</title>
        <authorList>
            <person name="Heinz E."/>
            <person name="Williams T.A."/>
            <person name="Nakjang S."/>
            <person name="Noel C.J."/>
            <person name="Swan D.C."/>
            <person name="Goldberg A.V."/>
            <person name="Harris S.R."/>
            <person name="Weinmaier T."/>
            <person name="Markert S."/>
            <person name="Becher D."/>
            <person name="Bernhardt J."/>
            <person name="Dagan T."/>
            <person name="Hacker C."/>
            <person name="Lucocq J.M."/>
            <person name="Schweder T."/>
            <person name="Rattei T."/>
            <person name="Hall N."/>
            <person name="Hirt R.P."/>
            <person name="Embley T.M."/>
        </authorList>
    </citation>
    <scope>NUCLEOTIDE SEQUENCE [LARGE SCALE GENOMIC DNA]</scope>
</reference>
<organism evidence="3 4">
    <name type="scientific">Trachipleistophora hominis</name>
    <name type="common">Microsporidian parasite</name>
    <dbReference type="NCBI Taxonomy" id="72359"/>
    <lineage>
        <taxon>Eukaryota</taxon>
        <taxon>Fungi</taxon>
        <taxon>Fungi incertae sedis</taxon>
        <taxon>Microsporidia</taxon>
        <taxon>Pleistophoridae</taxon>
        <taxon>Trachipleistophora</taxon>
    </lineage>
</organism>
<feature type="domain" description="Phospholipid/glycerol acyltransferase" evidence="2">
    <location>
        <begin position="113"/>
        <end position="235"/>
    </location>
</feature>
<dbReference type="CDD" id="cd07990">
    <property type="entry name" value="LPLAT_LCLAT1-like"/>
    <property type="match status" value="1"/>
</dbReference>
<dbReference type="GO" id="GO:0003841">
    <property type="term" value="F:1-acylglycerol-3-phosphate O-acyltransferase activity"/>
    <property type="evidence" value="ECO:0007669"/>
    <property type="project" value="UniProtKB-EC"/>
</dbReference>
<dbReference type="SUPFAM" id="SSF69593">
    <property type="entry name" value="Glycerol-3-phosphate (1)-acyltransferase"/>
    <property type="match status" value="1"/>
</dbReference>
<dbReference type="InParanoid" id="L7JVN4"/>
<keyword evidence="3" id="KW-0012">Acyltransferase</keyword>
<dbReference type="AlphaFoldDB" id="L7JVN4"/>
<dbReference type="EMBL" id="JH993952">
    <property type="protein sequence ID" value="ELQ75489.1"/>
    <property type="molecule type" value="Genomic_DNA"/>
</dbReference>
<dbReference type="InterPro" id="IPR002123">
    <property type="entry name" value="Plipid/glycerol_acylTrfase"/>
</dbReference>
<feature type="transmembrane region" description="Helical" evidence="1">
    <location>
        <begin position="6"/>
        <end position="27"/>
    </location>
</feature>
<dbReference type="PANTHER" id="PTHR10983">
    <property type="entry name" value="1-ACYLGLYCEROL-3-PHOSPHATE ACYLTRANSFERASE-RELATED"/>
    <property type="match status" value="1"/>
</dbReference>
<evidence type="ECO:0000256" key="1">
    <source>
        <dbReference type="SAM" id="Phobius"/>
    </source>
</evidence>
<gene>
    <name evidence="3" type="ORF">THOM_1528</name>
</gene>
<feature type="transmembrane region" description="Helical" evidence="1">
    <location>
        <begin position="39"/>
        <end position="67"/>
    </location>
</feature>
<feature type="non-terminal residue" evidence="3">
    <location>
        <position position="1"/>
    </location>
</feature>
<dbReference type="STRING" id="72359.L7JVN4"/>
<evidence type="ECO:0000259" key="2">
    <source>
        <dbReference type="SMART" id="SM00563"/>
    </source>
</evidence>
<dbReference type="SMART" id="SM00563">
    <property type="entry name" value="PlsC"/>
    <property type="match status" value="1"/>
</dbReference>
<evidence type="ECO:0000313" key="4">
    <source>
        <dbReference type="Proteomes" id="UP000011185"/>
    </source>
</evidence>